<name>A0ABT6B198_9BURK</name>
<evidence type="ECO:0000313" key="1">
    <source>
        <dbReference type="EMBL" id="MDF3838548.1"/>
    </source>
</evidence>
<dbReference type="EMBL" id="JARJLM010000603">
    <property type="protein sequence ID" value="MDF3838548.1"/>
    <property type="molecule type" value="Genomic_DNA"/>
</dbReference>
<keyword evidence="2" id="KW-1185">Reference proteome</keyword>
<protein>
    <submittedName>
        <fullName evidence="1">Uncharacterized protein</fullName>
    </submittedName>
</protein>
<organism evidence="1 2">
    <name type="scientific">Cupriavidus basilensis</name>
    <dbReference type="NCBI Taxonomy" id="68895"/>
    <lineage>
        <taxon>Bacteria</taxon>
        <taxon>Pseudomonadati</taxon>
        <taxon>Pseudomonadota</taxon>
        <taxon>Betaproteobacteria</taxon>
        <taxon>Burkholderiales</taxon>
        <taxon>Burkholderiaceae</taxon>
        <taxon>Cupriavidus</taxon>
    </lineage>
</organism>
<dbReference type="RefSeq" id="WP_276268476.1">
    <property type="nucleotide sequence ID" value="NZ_JARJLM010000603.1"/>
</dbReference>
<proteinExistence type="predicted"/>
<sequence>MQSGLHRLRESPRYGRLIFGKKTTEAIVVGRQFDWRRNAFLTIDNGVFSLAVTMICDAISQHDLYPGSNFRPSENWCLKYVKRYVKNMQPMPISMAITFHDFGELFLAPTLSQRLRIEAKAAVWANALLGKTSN</sequence>
<accession>A0ABT6B198</accession>
<reference evidence="1 2" key="1">
    <citation type="submission" date="2023-03" db="EMBL/GenBank/DDBJ databases">
        <title>Draft assemblies of triclosan tolerant bacteria isolated from returned activated sludge.</title>
        <authorList>
            <person name="Van Hamelsveld S."/>
        </authorList>
    </citation>
    <scope>NUCLEOTIDE SEQUENCE [LARGE SCALE GENOMIC DNA]</scope>
    <source>
        <strain evidence="1 2">GW210010_S58</strain>
    </source>
</reference>
<dbReference type="Proteomes" id="UP001216674">
    <property type="component" value="Unassembled WGS sequence"/>
</dbReference>
<evidence type="ECO:0000313" key="2">
    <source>
        <dbReference type="Proteomes" id="UP001216674"/>
    </source>
</evidence>
<gene>
    <name evidence="1" type="ORF">P3W85_37285</name>
</gene>
<comment type="caution">
    <text evidence="1">The sequence shown here is derived from an EMBL/GenBank/DDBJ whole genome shotgun (WGS) entry which is preliminary data.</text>
</comment>